<dbReference type="InterPro" id="IPR002301">
    <property type="entry name" value="Ile-tRNA-ligase"/>
</dbReference>
<dbReference type="Pfam" id="PF00133">
    <property type="entry name" value="tRNA-synt_1"/>
    <property type="match status" value="1"/>
</dbReference>
<dbReference type="InterPro" id="IPR014729">
    <property type="entry name" value="Rossmann-like_a/b/a_fold"/>
</dbReference>
<reference evidence="14 15" key="1">
    <citation type="submission" date="2018-11" db="EMBL/GenBank/DDBJ databases">
        <title>Genome assembly of Steccherinum ochraceum LE-BIN_3174, the white-rot fungus of the Steccherinaceae family (The Residual Polyporoid clade, Polyporales, Basidiomycota).</title>
        <authorList>
            <person name="Fedorova T.V."/>
            <person name="Glazunova O.A."/>
            <person name="Landesman E.O."/>
            <person name="Moiseenko K.V."/>
            <person name="Psurtseva N.V."/>
            <person name="Savinova O.S."/>
            <person name="Shakhova N.V."/>
            <person name="Tyazhelova T.V."/>
            <person name="Vasina D.V."/>
        </authorList>
    </citation>
    <scope>NUCLEOTIDE SEQUENCE [LARGE SCALE GENOMIC DNA]</scope>
    <source>
        <strain evidence="14 15">LE-BIN_3174</strain>
    </source>
</reference>
<dbReference type="PANTHER" id="PTHR42780">
    <property type="entry name" value="SOLEUCYL-TRNA SYNTHETASE"/>
    <property type="match status" value="1"/>
</dbReference>
<dbReference type="FunFam" id="3.40.50.620:FF:000176">
    <property type="entry name" value="Isoleucine-tRNA ligase, putative"/>
    <property type="match status" value="1"/>
</dbReference>
<dbReference type="Gene3D" id="3.40.50.620">
    <property type="entry name" value="HUPs"/>
    <property type="match status" value="2"/>
</dbReference>
<evidence type="ECO:0000256" key="1">
    <source>
        <dbReference type="ARBA" id="ARBA00005594"/>
    </source>
</evidence>
<dbReference type="HAMAP" id="MF_02003">
    <property type="entry name" value="Ile_tRNA_synth_type2"/>
    <property type="match status" value="1"/>
</dbReference>
<dbReference type="CDD" id="cd07961">
    <property type="entry name" value="Anticodon_Ia_Ile_ABEc"/>
    <property type="match status" value="1"/>
</dbReference>
<dbReference type="InterPro" id="IPR009080">
    <property type="entry name" value="tRNAsynth_Ia_anticodon-bd"/>
</dbReference>
<dbReference type="InterPro" id="IPR033709">
    <property type="entry name" value="Anticodon_Ile_ABEc"/>
</dbReference>
<dbReference type="SUPFAM" id="SSF50677">
    <property type="entry name" value="ValRS/IleRS/LeuRS editing domain"/>
    <property type="match status" value="1"/>
</dbReference>
<dbReference type="FunFam" id="1.10.730.10:FF:000004">
    <property type="entry name" value="Isoleucyl-tRNA synthetase, cytoplasmic"/>
    <property type="match status" value="1"/>
</dbReference>
<evidence type="ECO:0000256" key="9">
    <source>
        <dbReference type="ARBA" id="ARBA00048359"/>
    </source>
</evidence>
<evidence type="ECO:0000256" key="7">
    <source>
        <dbReference type="ARBA" id="ARBA00023146"/>
    </source>
</evidence>
<dbReference type="Proteomes" id="UP000292702">
    <property type="component" value="Unassembled WGS sequence"/>
</dbReference>
<dbReference type="PRINTS" id="PR00984">
    <property type="entry name" value="TRNASYNTHILE"/>
</dbReference>
<keyword evidence="7 11" id="KW-0030">Aminoacyl-tRNA synthetase</keyword>
<dbReference type="GO" id="GO:0002161">
    <property type="term" value="F:aminoacyl-tRNA deacylase activity"/>
    <property type="evidence" value="ECO:0007669"/>
    <property type="project" value="InterPro"/>
</dbReference>
<evidence type="ECO:0000259" key="12">
    <source>
        <dbReference type="Pfam" id="PF00133"/>
    </source>
</evidence>
<dbReference type="EMBL" id="RWJN01000210">
    <property type="protein sequence ID" value="TCD64875.1"/>
    <property type="molecule type" value="Genomic_DNA"/>
</dbReference>
<dbReference type="Gene3D" id="1.10.730.10">
    <property type="entry name" value="Isoleucyl-tRNA Synthetase, Domain 1"/>
    <property type="match status" value="1"/>
</dbReference>
<proteinExistence type="inferred from homology"/>
<dbReference type="OrthoDB" id="1706657at2759"/>
<dbReference type="InterPro" id="IPR023586">
    <property type="entry name" value="Ile-tRNA-ligase_type2"/>
</dbReference>
<dbReference type="InterPro" id="IPR002300">
    <property type="entry name" value="aa-tRNA-synth_Ia"/>
</dbReference>
<evidence type="ECO:0000256" key="8">
    <source>
        <dbReference type="ARBA" id="ARBA00032665"/>
    </source>
</evidence>
<dbReference type="CDD" id="cd00818">
    <property type="entry name" value="IleRS_core"/>
    <property type="match status" value="1"/>
</dbReference>
<dbReference type="PROSITE" id="PS00178">
    <property type="entry name" value="AA_TRNA_LIGASE_I"/>
    <property type="match status" value="1"/>
</dbReference>
<dbReference type="STRING" id="92696.A0A4R0RGR3"/>
<evidence type="ECO:0000256" key="4">
    <source>
        <dbReference type="ARBA" id="ARBA00022741"/>
    </source>
</evidence>
<name>A0A4R0RGR3_9APHY</name>
<dbReference type="SUPFAM" id="SSF47323">
    <property type="entry name" value="Anticodon-binding domain of a subclass of class I aminoacyl-tRNA synthetases"/>
    <property type="match status" value="1"/>
</dbReference>
<comment type="caution">
    <text evidence="14">The sequence shown here is derived from an EMBL/GenBank/DDBJ whole genome shotgun (WGS) entry which is preliminary data.</text>
</comment>
<dbReference type="InterPro" id="IPR013155">
    <property type="entry name" value="M/V/L/I-tRNA-synth_anticd-bd"/>
</dbReference>
<evidence type="ECO:0000256" key="6">
    <source>
        <dbReference type="ARBA" id="ARBA00022917"/>
    </source>
</evidence>
<keyword evidence="5 11" id="KW-0067">ATP-binding</keyword>
<accession>A0A4R0RGR3</accession>
<keyword evidence="6 11" id="KW-0648">Protein biosynthesis</keyword>
<sequence>MSFPPHDLSANFNFAKEEEKVIQYWREIDAFQTSLKLSEGRPEYTFYDGPPFATGLPHYGHLLAGTIKDIVTRHAHVSGFHVPRRFGWDTHGLPVEHEIDKKLGITGREDVLKMGIDKYNAECRSIVMRYSSEWRKTVERMGRWIDFDNDYKTLNTPFMESVWWAFSELFKKGLVYRGLKVMPYSTGCLTPLSNFEAGQNYKDVNDPAVTVAFPLVDDRTTSLLAWTTTPWTLPSNLALCVNPNYTYIKIHDEEKDQNFILHEGLLRTLYKDPKKAKFKKVGTFKGSDMKGWRYLPLFEYFTEQFEDKAFRVVVDSYVTDADGTGIVHQAPAFGEDDHRVAIANGILSAEEMPPCPIDDAGKFTKEVTDFQGLHVKAADKEIQKALKAKGRLIVQSTVNHSYPFCWRSGTPLIYRAIPVWFIRVSPFVDQLVANNKETRWVPQNVGDGRFGNWLVNARDWNVSRNRYWGTPIPLWASSDLEEIVCIGSVEELEALSGVKGITDLHRDKIDHITIPSKQGKGELKRVEEVFDCWFESGSMPYAQQHYPFENKELFEKNFPADFVSEGIDQTRGWFYTLLVLSTHLFQRAPWKNLIVTGLVLAADGKKMSKSLKNYPDPNLIIDQYGADATRMFLVNSPIVRGDNLRFREDGVREVVSRVLLPWLNAFRFFLGQVALHRKTGDFDFKYNPHAPVSNNVMDRWILARCQSLIKLVRQEMAAYRLYTIIPRLLELVDELTNWYIRFNRRRLKGEDGKEDTIAALNTLFETLFTLCRTMSSYTPFLTENIYQSLRGFIPEDPSAGDTRSIHFILFPEVKEEYFDATIERQVKRLQTVIELTRTIRERHTLSLKTPLRELLVYHPDEEWLEDAKSLQRYISSELNVRDVVFTSDETLSGVRYRAVADWAVLGRKLRKDLGRVKNALPKVTSDEIKQYTQTGEITVDGIQLVEGDLAVQRYIELPPGTENQFATNTDNDVVVRLDIQVHADLQGEWLARELINRVQKLRKKAGLQATDDVDVFYKFEDGSGDDIVVAMKEQAEMIKKTIRSDPLEVAQRSESHNVLIEEEQEIADVKFILSLAKQ</sequence>
<dbReference type="InterPro" id="IPR001412">
    <property type="entry name" value="aa-tRNA-synth_I_CS"/>
</dbReference>
<evidence type="ECO:0000256" key="2">
    <source>
        <dbReference type="ARBA" id="ARBA00013165"/>
    </source>
</evidence>
<keyword evidence="4 11" id="KW-0547">Nucleotide-binding</keyword>
<dbReference type="FunFam" id="3.40.50.620:FF:000023">
    <property type="entry name" value="Isoleucyl-tRNA synthetase,cytoplasmic"/>
    <property type="match status" value="1"/>
</dbReference>
<dbReference type="Pfam" id="PF08264">
    <property type="entry name" value="Anticodon_1"/>
    <property type="match status" value="1"/>
</dbReference>
<dbReference type="AlphaFoldDB" id="A0A4R0RGR3"/>
<dbReference type="InterPro" id="IPR009008">
    <property type="entry name" value="Val/Leu/Ile-tRNA-synth_edit"/>
</dbReference>
<dbReference type="EC" id="6.1.1.5" evidence="2"/>
<feature type="domain" description="Aminoacyl-tRNA synthetase class Ia" evidence="12">
    <location>
        <begin position="21"/>
        <end position="642"/>
    </location>
</feature>
<evidence type="ECO:0000256" key="3">
    <source>
        <dbReference type="ARBA" id="ARBA00022598"/>
    </source>
</evidence>
<evidence type="ECO:0000256" key="5">
    <source>
        <dbReference type="ARBA" id="ARBA00022840"/>
    </source>
</evidence>
<keyword evidence="3 11" id="KW-0436">Ligase</keyword>
<gene>
    <name evidence="14" type="primary">ILS1</name>
    <name evidence="14" type="ORF">EIP91_003541</name>
</gene>
<feature type="domain" description="Methionyl/Valyl/Leucyl/Isoleucyl-tRNA synthetase anticodon-binding" evidence="13">
    <location>
        <begin position="698"/>
        <end position="853"/>
    </location>
</feature>
<evidence type="ECO:0000256" key="11">
    <source>
        <dbReference type="RuleBase" id="RU363035"/>
    </source>
</evidence>
<protein>
    <recommendedName>
        <fullName evidence="10">Isoleucine--tRNA ligase, cytoplasmic</fullName>
        <ecNumber evidence="2">6.1.1.5</ecNumber>
    </recommendedName>
    <alternativeName>
        <fullName evidence="8">Isoleucyl-tRNA synthetase</fullName>
    </alternativeName>
</protein>
<dbReference type="SUPFAM" id="SSF52374">
    <property type="entry name" value="Nucleotidylyl transferase"/>
    <property type="match status" value="1"/>
</dbReference>
<comment type="similarity">
    <text evidence="1 11">Belongs to the class-I aminoacyl-tRNA synthetase family.</text>
</comment>
<dbReference type="GO" id="GO:0006428">
    <property type="term" value="P:isoleucyl-tRNA aminoacylation"/>
    <property type="evidence" value="ECO:0007669"/>
    <property type="project" value="InterPro"/>
</dbReference>
<dbReference type="PANTHER" id="PTHR42780:SF1">
    <property type="entry name" value="ISOLEUCINE--TRNA LIGASE, CYTOPLASMIC"/>
    <property type="match status" value="1"/>
</dbReference>
<dbReference type="FunFam" id="3.90.740.10:FF:000044">
    <property type="entry name" value="Isoleucine--tRNA ligase"/>
    <property type="match status" value="1"/>
</dbReference>
<dbReference type="GO" id="GO:0000049">
    <property type="term" value="F:tRNA binding"/>
    <property type="evidence" value="ECO:0007669"/>
    <property type="project" value="InterPro"/>
</dbReference>
<comment type="catalytic activity">
    <reaction evidence="9">
        <text>tRNA(Ile) + L-isoleucine + ATP = L-isoleucyl-tRNA(Ile) + AMP + diphosphate</text>
        <dbReference type="Rhea" id="RHEA:11060"/>
        <dbReference type="Rhea" id="RHEA-COMP:9666"/>
        <dbReference type="Rhea" id="RHEA-COMP:9695"/>
        <dbReference type="ChEBI" id="CHEBI:30616"/>
        <dbReference type="ChEBI" id="CHEBI:33019"/>
        <dbReference type="ChEBI" id="CHEBI:58045"/>
        <dbReference type="ChEBI" id="CHEBI:78442"/>
        <dbReference type="ChEBI" id="CHEBI:78528"/>
        <dbReference type="ChEBI" id="CHEBI:456215"/>
        <dbReference type="EC" id="6.1.1.5"/>
    </reaction>
</comment>
<dbReference type="NCBIfam" id="TIGR00392">
    <property type="entry name" value="ileS"/>
    <property type="match status" value="1"/>
</dbReference>
<dbReference type="GO" id="GO:0005524">
    <property type="term" value="F:ATP binding"/>
    <property type="evidence" value="ECO:0007669"/>
    <property type="project" value="UniProtKB-KW"/>
</dbReference>
<evidence type="ECO:0000259" key="13">
    <source>
        <dbReference type="Pfam" id="PF08264"/>
    </source>
</evidence>
<evidence type="ECO:0000313" key="15">
    <source>
        <dbReference type="Proteomes" id="UP000292702"/>
    </source>
</evidence>
<keyword evidence="15" id="KW-1185">Reference proteome</keyword>
<dbReference type="Pfam" id="PF19302">
    <property type="entry name" value="DUF5915"/>
    <property type="match status" value="1"/>
</dbReference>
<evidence type="ECO:0000313" key="14">
    <source>
        <dbReference type="EMBL" id="TCD64875.1"/>
    </source>
</evidence>
<evidence type="ECO:0000256" key="10">
    <source>
        <dbReference type="ARBA" id="ARBA00069879"/>
    </source>
</evidence>
<dbReference type="GO" id="GO:0004822">
    <property type="term" value="F:isoleucine-tRNA ligase activity"/>
    <property type="evidence" value="ECO:0007669"/>
    <property type="project" value="UniProtKB-EC"/>
</dbReference>
<organism evidence="14 15">
    <name type="scientific">Steccherinum ochraceum</name>
    <dbReference type="NCBI Taxonomy" id="92696"/>
    <lineage>
        <taxon>Eukaryota</taxon>
        <taxon>Fungi</taxon>
        <taxon>Dikarya</taxon>
        <taxon>Basidiomycota</taxon>
        <taxon>Agaricomycotina</taxon>
        <taxon>Agaricomycetes</taxon>
        <taxon>Polyporales</taxon>
        <taxon>Steccherinaceae</taxon>
        <taxon>Steccherinum</taxon>
    </lineage>
</organism>